<dbReference type="GO" id="GO:0004497">
    <property type="term" value="F:monooxygenase activity"/>
    <property type="evidence" value="ECO:0007669"/>
    <property type="project" value="UniProtKB-KW"/>
</dbReference>
<dbReference type="OrthoDB" id="142769at2"/>
<keyword evidence="4 8" id="KW-0479">Metal-binding</keyword>
<reference evidence="9 10" key="1">
    <citation type="submission" date="2017-12" db="EMBL/GenBank/DDBJ databases">
        <title>Sequencing the genomes of 1000 Actinobacteria strains.</title>
        <authorList>
            <person name="Klenk H.-P."/>
        </authorList>
    </citation>
    <scope>NUCLEOTIDE SEQUENCE [LARGE SCALE GENOMIC DNA]</scope>
    <source>
        <strain evidence="9 10">DSM 44489</strain>
    </source>
</reference>
<sequence length="419" mass="46203">MTTHPPEPVAPARTRVRFNPFSAEFRDDPYPLYQQLREAEPVHRTLGMWVLTRHADVRGVLHDRSFSAGLIPSLVSRQAERLGHCSVAQIERLGRKSLVFTDNPDHARLRGLVNRVFTARSVESLRPLVTRVAGELMERAWRDGGLDVIADLAAPLPVAVLCVWMDLPEELRDRVGPWTHDIRFLLEPGMMKAGDFERVCAVVEEFAAAIDAVLPERRARPGTDLISQLLAARTAGGDVLSDEELVFVCIMCFVAGNETTKSLIGNGTLALLRHPEQAALLRRGPESVEAAVTEALRYDPPLQLTKRLATRDIQLGGARISAGEQILVCLGAANRDPAVFAAPDEFDLSRTGGGHLGFGHGMHGCLGGLLAELQAQVAFEYLFVRSRDLAPRPVELEWQDHSFIVRGLKSLPVVVRRAR</sequence>
<accession>A0A2N3VHW5</accession>
<evidence type="ECO:0000256" key="7">
    <source>
        <dbReference type="ARBA" id="ARBA00023033"/>
    </source>
</evidence>
<dbReference type="AlphaFoldDB" id="A0A2N3VHW5"/>
<keyword evidence="3 8" id="KW-0349">Heme</keyword>
<evidence type="ECO:0000256" key="4">
    <source>
        <dbReference type="ARBA" id="ARBA00022723"/>
    </source>
</evidence>
<dbReference type="SUPFAM" id="SSF48264">
    <property type="entry name" value="Cytochrome P450"/>
    <property type="match status" value="1"/>
</dbReference>
<keyword evidence="6 8" id="KW-0408">Iron</keyword>
<gene>
    <name evidence="9" type="ORF">ATK86_5691</name>
</gene>
<keyword evidence="10" id="KW-1185">Reference proteome</keyword>
<dbReference type="GO" id="GO:0016705">
    <property type="term" value="F:oxidoreductase activity, acting on paired donors, with incorporation or reduction of molecular oxygen"/>
    <property type="evidence" value="ECO:0007669"/>
    <property type="project" value="InterPro"/>
</dbReference>
<dbReference type="Gene3D" id="1.10.630.10">
    <property type="entry name" value="Cytochrome P450"/>
    <property type="match status" value="1"/>
</dbReference>
<dbReference type="RefSeq" id="WP_101467000.1">
    <property type="nucleotide sequence ID" value="NZ_PJMW01000002.1"/>
</dbReference>
<comment type="cofactor">
    <cofactor evidence="1">
        <name>heme</name>
        <dbReference type="ChEBI" id="CHEBI:30413"/>
    </cofactor>
</comment>
<organism evidence="9 10">
    <name type="scientific">Nocardia fluminea</name>
    <dbReference type="NCBI Taxonomy" id="134984"/>
    <lineage>
        <taxon>Bacteria</taxon>
        <taxon>Bacillati</taxon>
        <taxon>Actinomycetota</taxon>
        <taxon>Actinomycetes</taxon>
        <taxon>Mycobacteriales</taxon>
        <taxon>Nocardiaceae</taxon>
        <taxon>Nocardia</taxon>
    </lineage>
</organism>
<dbReference type="InterPro" id="IPR017972">
    <property type="entry name" value="Cyt_P450_CS"/>
</dbReference>
<comment type="similarity">
    <text evidence="2 8">Belongs to the cytochrome P450 family.</text>
</comment>
<evidence type="ECO:0000256" key="5">
    <source>
        <dbReference type="ARBA" id="ARBA00023002"/>
    </source>
</evidence>
<keyword evidence="7 8" id="KW-0503">Monooxygenase</keyword>
<evidence type="ECO:0000256" key="3">
    <source>
        <dbReference type="ARBA" id="ARBA00022617"/>
    </source>
</evidence>
<dbReference type="Proteomes" id="UP000233766">
    <property type="component" value="Unassembled WGS sequence"/>
</dbReference>
<dbReference type="PROSITE" id="PS00086">
    <property type="entry name" value="CYTOCHROME_P450"/>
    <property type="match status" value="1"/>
</dbReference>
<dbReference type="InterPro" id="IPR002397">
    <property type="entry name" value="Cyt_P450_B"/>
</dbReference>
<dbReference type="InterPro" id="IPR036396">
    <property type="entry name" value="Cyt_P450_sf"/>
</dbReference>
<evidence type="ECO:0000256" key="1">
    <source>
        <dbReference type="ARBA" id="ARBA00001971"/>
    </source>
</evidence>
<comment type="caution">
    <text evidence="9">The sequence shown here is derived from an EMBL/GenBank/DDBJ whole genome shotgun (WGS) entry which is preliminary data.</text>
</comment>
<evidence type="ECO:0000313" key="9">
    <source>
        <dbReference type="EMBL" id="PKV81228.1"/>
    </source>
</evidence>
<dbReference type="PANTHER" id="PTHR46696:SF1">
    <property type="entry name" value="CYTOCHROME P450 YJIB-RELATED"/>
    <property type="match status" value="1"/>
</dbReference>
<dbReference type="Pfam" id="PF00067">
    <property type="entry name" value="p450"/>
    <property type="match status" value="1"/>
</dbReference>
<dbReference type="InterPro" id="IPR001128">
    <property type="entry name" value="Cyt_P450"/>
</dbReference>
<dbReference type="EMBL" id="PJMW01000002">
    <property type="protein sequence ID" value="PKV81228.1"/>
    <property type="molecule type" value="Genomic_DNA"/>
</dbReference>
<keyword evidence="5 8" id="KW-0560">Oxidoreductase</keyword>
<dbReference type="FunFam" id="1.10.630.10:FF:000018">
    <property type="entry name" value="Cytochrome P450 monooxygenase"/>
    <property type="match status" value="1"/>
</dbReference>
<evidence type="ECO:0008006" key="11">
    <source>
        <dbReference type="Google" id="ProtNLM"/>
    </source>
</evidence>
<evidence type="ECO:0000313" key="10">
    <source>
        <dbReference type="Proteomes" id="UP000233766"/>
    </source>
</evidence>
<proteinExistence type="inferred from homology"/>
<dbReference type="PANTHER" id="PTHR46696">
    <property type="entry name" value="P450, PUTATIVE (EUROFUNG)-RELATED"/>
    <property type="match status" value="1"/>
</dbReference>
<dbReference type="GO" id="GO:0020037">
    <property type="term" value="F:heme binding"/>
    <property type="evidence" value="ECO:0007669"/>
    <property type="project" value="InterPro"/>
</dbReference>
<evidence type="ECO:0000256" key="8">
    <source>
        <dbReference type="RuleBase" id="RU000461"/>
    </source>
</evidence>
<name>A0A2N3VHW5_9NOCA</name>
<dbReference type="GO" id="GO:0005506">
    <property type="term" value="F:iron ion binding"/>
    <property type="evidence" value="ECO:0007669"/>
    <property type="project" value="InterPro"/>
</dbReference>
<dbReference type="CDD" id="cd20625">
    <property type="entry name" value="CYP164-like"/>
    <property type="match status" value="1"/>
</dbReference>
<dbReference type="PRINTS" id="PR00359">
    <property type="entry name" value="BP450"/>
</dbReference>
<evidence type="ECO:0000256" key="6">
    <source>
        <dbReference type="ARBA" id="ARBA00023004"/>
    </source>
</evidence>
<protein>
    <recommendedName>
        <fullName evidence="11">Cytochrome P450</fullName>
    </recommendedName>
</protein>
<evidence type="ECO:0000256" key="2">
    <source>
        <dbReference type="ARBA" id="ARBA00010617"/>
    </source>
</evidence>